<sequence>MIDNIKKVVRMKEGKTGDGNLAEGVSDKATISEILYKNVPLTLTFNSSLTELQLMIVMAHEYTHLELLEKSRTAGSSNEFALKEPELLSAINNSSEPTDWGKINDGHHEYMGSHVERWKNVYEVLSPVRVRTSISMENGEEGLRVLMRF</sequence>
<protein>
    <submittedName>
        <fullName evidence="1">Uncharacterized protein</fullName>
    </submittedName>
</protein>
<dbReference type="AlphaFoldDB" id="A0A3E5EUF2"/>
<accession>A0A3E5EUF2</accession>
<organism evidence="1 2">
    <name type="scientific">Bacteroides uniformis</name>
    <dbReference type="NCBI Taxonomy" id="820"/>
    <lineage>
        <taxon>Bacteria</taxon>
        <taxon>Pseudomonadati</taxon>
        <taxon>Bacteroidota</taxon>
        <taxon>Bacteroidia</taxon>
        <taxon>Bacteroidales</taxon>
        <taxon>Bacteroidaceae</taxon>
        <taxon>Bacteroides</taxon>
    </lineage>
</organism>
<name>A0A3E5EUF2_BACUN</name>
<gene>
    <name evidence="1" type="ORF">DXB37_14685</name>
</gene>
<comment type="caution">
    <text evidence="1">The sequence shown here is derived from an EMBL/GenBank/DDBJ whole genome shotgun (WGS) entry which is preliminary data.</text>
</comment>
<evidence type="ECO:0000313" key="1">
    <source>
        <dbReference type="EMBL" id="RGN92337.1"/>
    </source>
</evidence>
<dbReference type="Proteomes" id="UP000260759">
    <property type="component" value="Unassembled WGS sequence"/>
</dbReference>
<evidence type="ECO:0000313" key="2">
    <source>
        <dbReference type="Proteomes" id="UP000260759"/>
    </source>
</evidence>
<reference evidence="1 2" key="1">
    <citation type="submission" date="2018-08" db="EMBL/GenBank/DDBJ databases">
        <title>A genome reference for cultivated species of the human gut microbiota.</title>
        <authorList>
            <person name="Zou Y."/>
            <person name="Xue W."/>
            <person name="Luo G."/>
        </authorList>
    </citation>
    <scope>NUCLEOTIDE SEQUENCE [LARGE SCALE GENOMIC DNA]</scope>
    <source>
        <strain evidence="1 2">OM03-4</strain>
    </source>
</reference>
<dbReference type="EMBL" id="QSVA01000013">
    <property type="protein sequence ID" value="RGN92337.1"/>
    <property type="molecule type" value="Genomic_DNA"/>
</dbReference>
<proteinExistence type="predicted"/>